<keyword evidence="3" id="KW-0472">Membrane</keyword>
<feature type="transmembrane region" description="Helical" evidence="3">
    <location>
        <begin position="481"/>
        <end position="505"/>
    </location>
</feature>
<organism evidence="5">
    <name type="scientific">Salvia splendens</name>
    <name type="common">Scarlet sage</name>
    <dbReference type="NCBI Taxonomy" id="180675"/>
    <lineage>
        <taxon>Eukaryota</taxon>
        <taxon>Viridiplantae</taxon>
        <taxon>Streptophyta</taxon>
        <taxon>Embryophyta</taxon>
        <taxon>Tracheophyta</taxon>
        <taxon>Spermatophyta</taxon>
        <taxon>Magnoliopsida</taxon>
        <taxon>eudicotyledons</taxon>
        <taxon>Gunneridae</taxon>
        <taxon>Pentapetalae</taxon>
        <taxon>asterids</taxon>
        <taxon>lamiids</taxon>
        <taxon>Lamiales</taxon>
        <taxon>Lamiaceae</taxon>
        <taxon>Nepetoideae</taxon>
        <taxon>Mentheae</taxon>
        <taxon>Salviinae</taxon>
        <taxon>Salvia</taxon>
        <taxon>Salvia subgen. Calosphace</taxon>
        <taxon>core Calosphace</taxon>
    </lineage>
</organism>
<feature type="transmembrane region" description="Helical" evidence="3">
    <location>
        <begin position="447"/>
        <end position="469"/>
    </location>
</feature>
<dbReference type="PANTHER" id="PTHR43243">
    <property type="entry name" value="INNER MEMBRANE TRANSPORTER YGJI-RELATED"/>
    <property type="match status" value="1"/>
</dbReference>
<dbReference type="EMBL" id="PNBA02000010">
    <property type="protein sequence ID" value="KAG6411676.1"/>
    <property type="molecule type" value="Genomic_DNA"/>
</dbReference>
<reference evidence="5" key="1">
    <citation type="submission" date="2018-01" db="EMBL/GenBank/DDBJ databases">
        <authorList>
            <person name="Mao J.F."/>
        </authorList>
    </citation>
    <scope>NUCLEOTIDE SEQUENCE</scope>
    <source>
        <strain evidence="5">Huo1</strain>
        <tissue evidence="5">Leaf</tissue>
    </source>
</reference>
<dbReference type="GO" id="GO:0015171">
    <property type="term" value="F:amino acid transmembrane transporter activity"/>
    <property type="evidence" value="ECO:0007669"/>
    <property type="project" value="TreeGrafter"/>
</dbReference>
<evidence type="ECO:0000313" key="6">
    <source>
        <dbReference type="Proteomes" id="UP000298416"/>
    </source>
</evidence>
<gene>
    <name evidence="5" type="ORF">SASPL_129760</name>
</gene>
<dbReference type="Proteomes" id="UP000298416">
    <property type="component" value="Unassembled WGS sequence"/>
</dbReference>
<feature type="transmembrane region" description="Helical" evidence="3">
    <location>
        <begin position="390"/>
        <end position="409"/>
    </location>
</feature>
<feature type="transmembrane region" description="Helical" evidence="3">
    <location>
        <begin position="511"/>
        <end position="529"/>
    </location>
</feature>
<evidence type="ECO:0000259" key="4">
    <source>
        <dbReference type="Pfam" id="PF13906"/>
    </source>
</evidence>
<reference evidence="5" key="2">
    <citation type="submission" date="2020-08" db="EMBL/GenBank/DDBJ databases">
        <title>Plant Genome Project.</title>
        <authorList>
            <person name="Zhang R.-G."/>
        </authorList>
    </citation>
    <scope>NUCLEOTIDE SEQUENCE</scope>
    <source>
        <strain evidence="5">Huo1</strain>
        <tissue evidence="5">Leaf</tissue>
    </source>
</reference>
<feature type="transmembrane region" description="Helical" evidence="3">
    <location>
        <begin position="154"/>
        <end position="174"/>
    </location>
</feature>
<dbReference type="PANTHER" id="PTHR43243:SF4">
    <property type="entry name" value="CATIONIC AMINO ACID TRANSPORTER 4"/>
    <property type="match status" value="1"/>
</dbReference>
<dbReference type="InterPro" id="IPR029485">
    <property type="entry name" value="CAT_C"/>
</dbReference>
<accession>A0A8X8XHS7</accession>
<evidence type="ECO:0000256" key="1">
    <source>
        <dbReference type="ARBA" id="ARBA00008572"/>
    </source>
</evidence>
<feature type="transmembrane region" description="Helical" evidence="3">
    <location>
        <begin position="180"/>
        <end position="199"/>
    </location>
</feature>
<proteinExistence type="inferred from homology"/>
<name>A0A8X8XHS7_SALSN</name>
<keyword evidence="2" id="KW-0813">Transport</keyword>
<protein>
    <recommendedName>
        <fullName evidence="4">Cationic amino acid transporter C-terminal domain-containing protein</fullName>
    </recommendedName>
</protein>
<sequence>MRGLLDNSTIGNDGIRRIGADKPDTHTPKNCVRILMRPGLVVVSRVVVQHCQGNQTLDKPKIRVLISPYRANQASPYVFKLNVCPIWVVMEFLSDAQNDNDNDNGNGNCAGGGGGFMSLVRRKQVDSDRPKTTTSRQNLAKSWFDYRGWSVYSCWYYGCFVLLVFLQAFLFGGADSLPMFLARYSILVVVVTGLLCVGIKQVKNPQRDLPMGIGLALSIHVYSNDWRLYRSLFNVDGFNPSTATNTNGNGERRLLPSVFSDVNIKTQVPLKSTVVTSFLAALLAFFMDVEALSGMVSVGTLLAFTMVAISVLILRYIPPDVVPIPSSLQEAVDSVSSKYSEADDADAKAITPEDHVPVLVNKDAPLEDPLLDKVAVQLNYLTSEENRRTLAGWAIACTCVGVVILTSAASTRNLLHSWFQMYVRFPHALISSNEILNKITIIHSNTYRYSLCGVGGVLVMSSLILLTWIDQDDARHSFGQTGGFICPFVPLLPIASILINVYLLINLGGDTWMRVSVWLAIVALVYAFYGRNHSSLQNVVYVPAAHVDEIYDSVSQPHP</sequence>
<dbReference type="AlphaFoldDB" id="A0A8X8XHS7"/>
<keyword evidence="3" id="KW-1133">Transmembrane helix</keyword>
<dbReference type="Gene3D" id="1.20.1740.10">
    <property type="entry name" value="Amino acid/polyamine transporter I"/>
    <property type="match status" value="1"/>
</dbReference>
<comment type="similarity">
    <text evidence="1">Belongs to the amino acid-polyamine-organocation (APC) superfamily. Cationic amino acid transporter (CAT) (TC 2.A.3.3) family.</text>
</comment>
<evidence type="ECO:0000256" key="3">
    <source>
        <dbReference type="SAM" id="Phobius"/>
    </source>
</evidence>
<evidence type="ECO:0000256" key="2">
    <source>
        <dbReference type="ARBA" id="ARBA00022448"/>
    </source>
</evidence>
<keyword evidence="3" id="KW-0812">Transmembrane</keyword>
<comment type="caution">
    <text evidence="5">The sequence shown here is derived from an EMBL/GenBank/DDBJ whole genome shotgun (WGS) entry which is preliminary data.</text>
</comment>
<dbReference type="Pfam" id="PF13906">
    <property type="entry name" value="AA_permease_C"/>
    <property type="match status" value="1"/>
</dbReference>
<evidence type="ECO:0000313" key="5">
    <source>
        <dbReference type="EMBL" id="KAG6411676.1"/>
    </source>
</evidence>
<feature type="domain" description="Cationic amino acid transporter C-terminal" evidence="4">
    <location>
        <begin position="484"/>
        <end position="534"/>
    </location>
</feature>
<keyword evidence="6" id="KW-1185">Reference proteome</keyword>
<feature type="transmembrane region" description="Helical" evidence="3">
    <location>
        <begin position="292"/>
        <end position="314"/>
    </location>
</feature>